<gene>
    <name evidence="2" type="ORF">METZ01_LOCUS463485</name>
</gene>
<keyword evidence="1" id="KW-0533">Nickel</keyword>
<dbReference type="PANTHER" id="PTHR36566:SF1">
    <property type="entry name" value="PYRIDINIUM-3,5-BISTHIOCARBOXYLIC ACID MONONUCLEOTIDE NICKEL INSERTION PROTEIN"/>
    <property type="match status" value="1"/>
</dbReference>
<dbReference type="AlphaFoldDB" id="A0A383ASQ3"/>
<dbReference type="PANTHER" id="PTHR36566">
    <property type="entry name" value="NICKEL INSERTION PROTEIN-RELATED"/>
    <property type="match status" value="1"/>
</dbReference>
<evidence type="ECO:0008006" key="3">
    <source>
        <dbReference type="Google" id="ProtNLM"/>
    </source>
</evidence>
<evidence type="ECO:0000313" key="2">
    <source>
        <dbReference type="EMBL" id="SVE10631.1"/>
    </source>
</evidence>
<dbReference type="InterPro" id="IPR002822">
    <property type="entry name" value="Ni_insertion"/>
</dbReference>
<dbReference type="EMBL" id="UINC01194512">
    <property type="protein sequence ID" value="SVE10631.1"/>
    <property type="molecule type" value="Genomic_DNA"/>
</dbReference>
<evidence type="ECO:0000256" key="1">
    <source>
        <dbReference type="ARBA" id="ARBA00022596"/>
    </source>
</evidence>
<sequence>MTVLYLDCFSGVSGDMLLGALIDAGVPLADIRKALGSLSSDPDVIWAEQVTRTGISATKFCVKGEDPVQDGSSHKHGHSHVHAHRTLAEISGLIEQSGLTVKGKERATALFGRLADVEASIHGTSLESVHLHEVGALDSIIDIVGAVFAIESLGVDEIVSSSLNLGNGSV</sequence>
<feature type="non-terminal residue" evidence="2">
    <location>
        <position position="170"/>
    </location>
</feature>
<accession>A0A383ASQ3</accession>
<proteinExistence type="predicted"/>
<dbReference type="Pfam" id="PF01969">
    <property type="entry name" value="Ni_insertion"/>
    <property type="match status" value="1"/>
</dbReference>
<reference evidence="2" key="1">
    <citation type="submission" date="2018-05" db="EMBL/GenBank/DDBJ databases">
        <authorList>
            <person name="Lanie J.A."/>
            <person name="Ng W.-L."/>
            <person name="Kazmierczak K.M."/>
            <person name="Andrzejewski T.M."/>
            <person name="Davidsen T.M."/>
            <person name="Wayne K.J."/>
            <person name="Tettelin H."/>
            <person name="Glass J.I."/>
            <person name="Rusch D."/>
            <person name="Podicherti R."/>
            <person name="Tsui H.-C.T."/>
            <person name="Winkler M.E."/>
        </authorList>
    </citation>
    <scope>NUCLEOTIDE SEQUENCE</scope>
</reference>
<protein>
    <recommendedName>
        <fullName evidence="3">LarC family nickel insertion protein</fullName>
    </recommendedName>
</protein>
<name>A0A383ASQ3_9ZZZZ</name>
<organism evidence="2">
    <name type="scientific">marine metagenome</name>
    <dbReference type="NCBI Taxonomy" id="408172"/>
    <lineage>
        <taxon>unclassified sequences</taxon>
        <taxon>metagenomes</taxon>
        <taxon>ecological metagenomes</taxon>
    </lineage>
</organism>